<gene>
    <name evidence="1" type="ORF">SAMN05216285_0502</name>
</gene>
<protein>
    <submittedName>
        <fullName evidence="1">Uncharacterized protein</fullName>
    </submittedName>
</protein>
<proteinExistence type="predicted"/>
<name>A0A1I0M734_9EURY</name>
<dbReference type="EMBL" id="FOIS01000001">
    <property type="protein sequence ID" value="SEV83536.1"/>
    <property type="molecule type" value="Genomic_DNA"/>
</dbReference>
<organism evidence="1 2">
    <name type="scientific">Natrinema salifodinae</name>
    <dbReference type="NCBI Taxonomy" id="1202768"/>
    <lineage>
        <taxon>Archaea</taxon>
        <taxon>Methanobacteriati</taxon>
        <taxon>Methanobacteriota</taxon>
        <taxon>Stenosarchaea group</taxon>
        <taxon>Halobacteria</taxon>
        <taxon>Halobacteriales</taxon>
        <taxon>Natrialbaceae</taxon>
        <taxon>Natrinema</taxon>
    </lineage>
</organism>
<evidence type="ECO:0000313" key="2">
    <source>
        <dbReference type="Proteomes" id="UP000183275"/>
    </source>
</evidence>
<dbReference type="AlphaFoldDB" id="A0A1I0M734"/>
<dbReference type="STRING" id="1202768.SAMN05216285_0502"/>
<dbReference type="OrthoDB" id="242611at2157"/>
<keyword evidence="2" id="KW-1185">Reference proteome</keyword>
<dbReference type="RefSeq" id="WP_049991851.1">
    <property type="nucleotide sequence ID" value="NZ_FOIS01000001.1"/>
</dbReference>
<reference evidence="2" key="1">
    <citation type="submission" date="2016-10" db="EMBL/GenBank/DDBJ databases">
        <authorList>
            <person name="Varghese N."/>
        </authorList>
    </citation>
    <scope>NUCLEOTIDE SEQUENCE [LARGE SCALE GENOMIC DNA]</scope>
    <source>
        <strain evidence="2">CGMCC 1.12284</strain>
    </source>
</reference>
<dbReference type="Pfam" id="PF25858">
    <property type="entry name" value="DUF7958"/>
    <property type="match status" value="1"/>
</dbReference>
<accession>A0A1I0M734</accession>
<dbReference type="InterPro" id="IPR058264">
    <property type="entry name" value="DUF7958"/>
</dbReference>
<sequence>MKAEIKKETEDGFGLLVVDNNRSEHKIGIRFDGRIDGHLCDAYADDPNHRTEEENEHNNQARRFAKYFVYAERGYDIVERTENPDSIEAVRQAIADLSSDAFEEFFGPIHQQLRSHHDATVVRPRALPAAVRYPDDVIYKQDLYLGRDPRESAFADTARTIAAETGLDLDDAMRPRVLADIPSHDLDQWQEFTEELADEIDTDAVDAELQLEEGAVSGIHVSYPDRNGELVTDDADDPLDRQPDARLELVTADPGSLDDFKTYLDHHLKCQVRDCLVGMGLVPPKKYRVLGPGKFIYTRRYNHYDIYPELHSSRTEPERLFGRVRRAQSYLWKLI</sequence>
<dbReference type="Proteomes" id="UP000183275">
    <property type="component" value="Unassembled WGS sequence"/>
</dbReference>
<dbReference type="eggNOG" id="arCOG10872">
    <property type="taxonomic scope" value="Archaea"/>
</dbReference>
<evidence type="ECO:0000313" key="1">
    <source>
        <dbReference type="EMBL" id="SEV83536.1"/>
    </source>
</evidence>